<dbReference type="EMBL" id="KQ234956">
    <property type="protein sequence ID" value="KMZ83205.1"/>
    <property type="molecule type" value="Genomic_DNA"/>
</dbReference>
<feature type="transmembrane region" description="Helical" evidence="1">
    <location>
        <begin position="181"/>
        <end position="200"/>
    </location>
</feature>
<evidence type="ECO:0000313" key="3">
    <source>
        <dbReference type="Proteomes" id="UP000053327"/>
    </source>
</evidence>
<dbReference type="Proteomes" id="UP000053327">
    <property type="component" value="Unassembled WGS sequence"/>
</dbReference>
<accession>A0A0J9SJK5</accession>
<reference evidence="2 3" key="1">
    <citation type="submission" date="2011-08" db="EMBL/GenBank/DDBJ databases">
        <title>The Genome Sequence of Plasmodium vivax Brazil I.</title>
        <authorList>
            <consortium name="The Broad Institute Genome Sequencing Platform"/>
            <consortium name="The Broad Institute Genome Sequencing Center for Infectious Disease"/>
            <person name="Neafsey D."/>
            <person name="Carlton J."/>
            <person name="Barnwell J."/>
            <person name="Collins W."/>
            <person name="Escalante A."/>
            <person name="Mullikin J."/>
            <person name="Saul A."/>
            <person name="Guigo R."/>
            <person name="Camara F."/>
            <person name="Young S.K."/>
            <person name="Zeng Q."/>
            <person name="Gargeya S."/>
            <person name="Fitzgerald M."/>
            <person name="Haas B."/>
            <person name="Abouelleil A."/>
            <person name="Alvarado L."/>
            <person name="Arachchi H.M."/>
            <person name="Berlin A."/>
            <person name="Brown A."/>
            <person name="Chapman S.B."/>
            <person name="Chen Z."/>
            <person name="Dunbar C."/>
            <person name="Freedman E."/>
            <person name="Gearin G."/>
            <person name="Gellesch M."/>
            <person name="Goldberg J."/>
            <person name="Griggs A."/>
            <person name="Gujja S."/>
            <person name="Heiman D."/>
            <person name="Howarth C."/>
            <person name="Larson L."/>
            <person name="Lui A."/>
            <person name="MacDonald P.J.P."/>
            <person name="Montmayeur A."/>
            <person name="Murphy C."/>
            <person name="Neiman D."/>
            <person name="Pearson M."/>
            <person name="Priest M."/>
            <person name="Roberts A."/>
            <person name="Saif S."/>
            <person name="Shea T."/>
            <person name="Shenoy N."/>
            <person name="Sisk P."/>
            <person name="Stolte C."/>
            <person name="Sykes S."/>
            <person name="Wortman J."/>
            <person name="Nusbaum C."/>
            <person name="Birren B."/>
        </authorList>
    </citation>
    <scope>NUCLEOTIDE SEQUENCE [LARGE SCALE GENOMIC DNA]</scope>
    <source>
        <strain evidence="2 3">Brazil I</strain>
    </source>
</reference>
<protein>
    <recommendedName>
        <fullName evidence="4">Variable surface protein Vir35</fullName>
    </recommendedName>
</protein>
<evidence type="ECO:0000256" key="1">
    <source>
        <dbReference type="SAM" id="Phobius"/>
    </source>
</evidence>
<evidence type="ECO:0008006" key="4">
    <source>
        <dbReference type="Google" id="ProtNLM"/>
    </source>
</evidence>
<dbReference type="Pfam" id="PF12420">
    <property type="entry name" value="DUF3671"/>
    <property type="match status" value="1"/>
</dbReference>
<evidence type="ECO:0000313" key="2">
    <source>
        <dbReference type="EMBL" id="KMZ83205.1"/>
    </source>
</evidence>
<keyword evidence="1" id="KW-0472">Membrane</keyword>
<name>A0A0J9SJK5_PLAV1</name>
<dbReference type="AlphaFoldDB" id="A0A0J9SJK5"/>
<keyword evidence="1" id="KW-0812">Transmembrane</keyword>
<organism evidence="2 3">
    <name type="scientific">Plasmodium vivax (strain Brazil I)</name>
    <dbReference type="NCBI Taxonomy" id="1033975"/>
    <lineage>
        <taxon>Eukaryota</taxon>
        <taxon>Sar</taxon>
        <taxon>Alveolata</taxon>
        <taxon>Apicomplexa</taxon>
        <taxon>Aconoidasida</taxon>
        <taxon>Haemosporida</taxon>
        <taxon>Plasmodiidae</taxon>
        <taxon>Plasmodium</taxon>
        <taxon>Plasmodium (Plasmodium)</taxon>
    </lineage>
</organism>
<proteinExistence type="predicted"/>
<dbReference type="InterPro" id="IPR022139">
    <property type="entry name" value="Fam-L/Fam-M-like_plasmodium"/>
</dbReference>
<gene>
    <name evidence="2" type="ORF">PVBG_06320</name>
</gene>
<keyword evidence="1" id="KW-1133">Transmembrane helix</keyword>
<feature type="transmembrane region" description="Helical" evidence="1">
    <location>
        <begin position="118"/>
        <end position="138"/>
    </location>
</feature>
<sequence length="228" mass="27148">MHASTQDISFWRSLAKHEFKRNIEDTWLRKELPDYRKYREAKNKDDISTYRHLKKSGLNALDLYKKNYNQRYGKKKGLSRLECYFEKKVFDHIDYIDGLADKMQNNKKSYKKKVFKKYIIRYILFALLPFLGFIYPILFYGEKEALIPWCGASNHGGNNVKDCGIKYYNPDLFLGMYCLNMIYLCTSIITVISVILYIFIKAVKYEKLKAGKGNMNRKEFINFCKEVF</sequence>